<organism evidence="1 2">
    <name type="scientific">Pararobbsia alpina</name>
    <dbReference type="NCBI Taxonomy" id="621374"/>
    <lineage>
        <taxon>Bacteria</taxon>
        <taxon>Pseudomonadati</taxon>
        <taxon>Pseudomonadota</taxon>
        <taxon>Betaproteobacteria</taxon>
        <taxon>Burkholderiales</taxon>
        <taxon>Burkholderiaceae</taxon>
        <taxon>Pararobbsia</taxon>
    </lineage>
</organism>
<evidence type="ECO:0000313" key="1">
    <source>
        <dbReference type="EMBL" id="CAB3806756.1"/>
    </source>
</evidence>
<reference evidence="1 2" key="1">
    <citation type="submission" date="2020-04" db="EMBL/GenBank/DDBJ databases">
        <authorList>
            <person name="De Canck E."/>
        </authorList>
    </citation>
    <scope>NUCLEOTIDE SEQUENCE [LARGE SCALE GENOMIC DNA]</scope>
    <source>
        <strain evidence="1 2">LMG 28138</strain>
    </source>
</reference>
<accession>A0A6S7BNB6</accession>
<dbReference type="AlphaFoldDB" id="A0A6S7BNB6"/>
<evidence type="ECO:0000313" key="2">
    <source>
        <dbReference type="Proteomes" id="UP000494115"/>
    </source>
</evidence>
<dbReference type="Proteomes" id="UP000494115">
    <property type="component" value="Unassembled WGS sequence"/>
</dbReference>
<evidence type="ECO:0008006" key="3">
    <source>
        <dbReference type="Google" id="ProtNLM"/>
    </source>
</evidence>
<dbReference type="RefSeq" id="WP_175108336.1">
    <property type="nucleotide sequence ID" value="NZ_CADIKM010000087.1"/>
</dbReference>
<protein>
    <recommendedName>
        <fullName evidence="3">DUF4942 domain-containing protein</fullName>
    </recommendedName>
</protein>
<proteinExistence type="predicted"/>
<dbReference type="EMBL" id="CADIKM010000087">
    <property type="protein sequence ID" value="CAB3806756.1"/>
    <property type="molecule type" value="Genomic_DNA"/>
</dbReference>
<sequence length="264" mass="29304">MYRALVQRFKDAQTKAAAAYLEVCAAEVAAFPHDAEYPYRAVKTRADYETDRELANFCNRLSHVLVLEAIRRFSPAGGRLEIEGETELKNASINISGALAAGKCPDFDAFWAHLERTYSGDAGKRIGLVQAAKLVIDGFSLRPDSEIKRTGSAIVLDARIWSEHVSRSSARRATYHCQSTVAGLARGLGAFASELGFHALAAQLTRGRLPDYEFHTREKVSFDGLDVVMFNEKWQFKFAHQVGDALSLFISEYGAEHLASRQRN</sequence>
<gene>
    <name evidence="1" type="ORF">LMG28138_05839</name>
</gene>
<name>A0A6S7BNB6_9BURK</name>
<keyword evidence="2" id="KW-1185">Reference proteome</keyword>